<keyword evidence="1" id="KW-0813">Transport</keyword>
<dbReference type="PANTHER" id="PTHR42939:SF1">
    <property type="entry name" value="ABC TRANSPORTER ATP-BINDING PROTEIN ALBC-RELATED"/>
    <property type="match status" value="1"/>
</dbReference>
<dbReference type="SMART" id="SM00382">
    <property type="entry name" value="AAA"/>
    <property type="match status" value="1"/>
</dbReference>
<dbReference type="SUPFAM" id="SSF52540">
    <property type="entry name" value="P-loop containing nucleoside triphosphate hydrolases"/>
    <property type="match status" value="1"/>
</dbReference>
<dbReference type="InterPro" id="IPR003439">
    <property type="entry name" value="ABC_transporter-like_ATP-bd"/>
</dbReference>
<comment type="caution">
    <text evidence="5">The sequence shown here is derived from an EMBL/GenBank/DDBJ whole genome shotgun (WGS) entry which is preliminary data.</text>
</comment>
<dbReference type="Gene3D" id="3.40.50.300">
    <property type="entry name" value="P-loop containing nucleotide triphosphate hydrolases"/>
    <property type="match status" value="1"/>
</dbReference>
<evidence type="ECO:0000313" key="6">
    <source>
        <dbReference type="Proteomes" id="UP001231362"/>
    </source>
</evidence>
<keyword evidence="3 5" id="KW-0067">ATP-binding</keyword>
<dbReference type="PROSITE" id="PS50893">
    <property type="entry name" value="ABC_TRANSPORTER_2"/>
    <property type="match status" value="1"/>
</dbReference>
<evidence type="ECO:0000256" key="3">
    <source>
        <dbReference type="ARBA" id="ARBA00022840"/>
    </source>
</evidence>
<dbReference type="InterPro" id="IPR027417">
    <property type="entry name" value="P-loop_NTPase"/>
</dbReference>
<gene>
    <name evidence="5" type="ORF">J2S07_000104</name>
</gene>
<feature type="domain" description="ABC transporter" evidence="4">
    <location>
        <begin position="3"/>
        <end position="223"/>
    </location>
</feature>
<dbReference type="GO" id="GO:0005524">
    <property type="term" value="F:ATP binding"/>
    <property type="evidence" value="ECO:0007669"/>
    <property type="project" value="UniProtKB-KW"/>
</dbReference>
<dbReference type="PANTHER" id="PTHR42939">
    <property type="entry name" value="ABC TRANSPORTER ATP-BINDING PROTEIN ALBC-RELATED"/>
    <property type="match status" value="1"/>
</dbReference>
<dbReference type="RefSeq" id="WP_307148433.1">
    <property type="nucleotide sequence ID" value="NZ_JAUSTU010000001.1"/>
</dbReference>
<reference evidence="5 6" key="1">
    <citation type="submission" date="2023-07" db="EMBL/GenBank/DDBJ databases">
        <title>Genomic Encyclopedia of Type Strains, Phase IV (KMG-IV): sequencing the most valuable type-strain genomes for metagenomic binning, comparative biology and taxonomic classification.</title>
        <authorList>
            <person name="Goeker M."/>
        </authorList>
    </citation>
    <scope>NUCLEOTIDE SEQUENCE [LARGE SCALE GENOMIC DNA]</scope>
    <source>
        <strain evidence="5 6">DSM 23948</strain>
    </source>
</reference>
<dbReference type="Proteomes" id="UP001231362">
    <property type="component" value="Unassembled WGS sequence"/>
</dbReference>
<dbReference type="InterPro" id="IPR051782">
    <property type="entry name" value="ABC_Transporter_VariousFunc"/>
</dbReference>
<accession>A0ABT9UYN8</accession>
<evidence type="ECO:0000256" key="2">
    <source>
        <dbReference type="ARBA" id="ARBA00022741"/>
    </source>
</evidence>
<name>A0ABT9UYN8_9BACL</name>
<proteinExistence type="predicted"/>
<dbReference type="EMBL" id="JAUSTU010000001">
    <property type="protein sequence ID" value="MDQ0153806.1"/>
    <property type="molecule type" value="Genomic_DNA"/>
</dbReference>
<organism evidence="5 6">
    <name type="scientific">Anoxybacillus andreesenii</name>
    <dbReference type="NCBI Taxonomy" id="1325932"/>
    <lineage>
        <taxon>Bacteria</taxon>
        <taxon>Bacillati</taxon>
        <taxon>Bacillota</taxon>
        <taxon>Bacilli</taxon>
        <taxon>Bacillales</taxon>
        <taxon>Anoxybacillaceae</taxon>
        <taxon>Anoxybacillus</taxon>
    </lineage>
</organism>
<dbReference type="InterPro" id="IPR003593">
    <property type="entry name" value="AAA+_ATPase"/>
</dbReference>
<evidence type="ECO:0000313" key="5">
    <source>
        <dbReference type="EMBL" id="MDQ0153806.1"/>
    </source>
</evidence>
<dbReference type="CDD" id="cd03230">
    <property type="entry name" value="ABC_DR_subfamily_A"/>
    <property type="match status" value="1"/>
</dbReference>
<keyword evidence="2" id="KW-0547">Nucleotide-binding</keyword>
<keyword evidence="6" id="KW-1185">Reference proteome</keyword>
<dbReference type="Pfam" id="PF00005">
    <property type="entry name" value="ABC_tran"/>
    <property type="match status" value="1"/>
</dbReference>
<evidence type="ECO:0000259" key="4">
    <source>
        <dbReference type="PROSITE" id="PS50893"/>
    </source>
</evidence>
<sequence>MGINVINLSKKIKSQYILKNISFHVQDREILGIIGNNGAGKSTLLKILATLSNFEGQINIDDKQLNTNSIQLKKEIGFHIETTPFYPYLTGYEFLSIVLKYKQIPKDTTFLDKKWPLNMNEHKHKKIKTYSQGMIQKLGILAATIGNYKIVLLDEPHNSLDPSSILELRSYIQKIRENGSIVIISSHSLDEISKLCDTVLMLNNGEIKEIISNEEGVDLELRLYN</sequence>
<dbReference type="InterPro" id="IPR017871">
    <property type="entry name" value="ABC_transporter-like_CS"/>
</dbReference>
<dbReference type="PROSITE" id="PS00211">
    <property type="entry name" value="ABC_TRANSPORTER_1"/>
    <property type="match status" value="1"/>
</dbReference>
<evidence type="ECO:0000256" key="1">
    <source>
        <dbReference type="ARBA" id="ARBA00022448"/>
    </source>
</evidence>
<protein>
    <submittedName>
        <fullName evidence="5">ABC-2 type transport system ATP-binding protein</fullName>
    </submittedName>
</protein>